<protein>
    <submittedName>
        <fullName evidence="1">Uncharacterized protein</fullName>
    </submittedName>
</protein>
<gene>
    <name evidence="1" type="ORF">SAMN04489713_110207</name>
</gene>
<proteinExistence type="predicted"/>
<evidence type="ECO:0000313" key="2">
    <source>
        <dbReference type="Proteomes" id="UP000183413"/>
    </source>
</evidence>
<dbReference type="Gene3D" id="3.60.110.10">
    <property type="entry name" value="Carbon-nitrogen hydrolase"/>
    <property type="match status" value="1"/>
</dbReference>
<dbReference type="AlphaFoldDB" id="A0A1I5L2A2"/>
<dbReference type="EMBL" id="FOVH01000010">
    <property type="protein sequence ID" value="SFO90881.1"/>
    <property type="molecule type" value="Genomic_DNA"/>
</dbReference>
<name>A0A1I5L2A2_9ACTN</name>
<dbReference type="InterPro" id="IPR036526">
    <property type="entry name" value="C-N_Hydrolase_sf"/>
</dbReference>
<dbReference type="InParanoid" id="A0A1I5L2A2"/>
<dbReference type="RefSeq" id="WP_143118605.1">
    <property type="nucleotide sequence ID" value="NZ_FOVH01000010.1"/>
</dbReference>
<dbReference type="SUPFAM" id="SSF56317">
    <property type="entry name" value="Carbon-nitrogen hydrolase"/>
    <property type="match status" value="1"/>
</dbReference>
<dbReference type="eggNOG" id="COG0388">
    <property type="taxonomic scope" value="Bacteria"/>
</dbReference>
<accession>A0A1I5L2A2</accession>
<sequence length="488" mass="53586">MTDQSVTAVYPAGPADLFVRLYDAIADDVFQGWTATRWARRERVRRDADEVAETVLRDGVLDPAVTAEIVTEHGDLGRFTLLLGLDIALAHASPYSPYHDAPALAGVLVTYLTEGRLNGPETTGALLPRCAYPGRPRGLRTKAEFFGVHRVPQAEWERLDHRILPTVNDPYFARDEPVAVGCAPVLETYDDVDIAFGERHGMTVYTLRPMESAGIRSRIKAIVRRLDESGAQLAVMPEASLSDALLEHWKEVAFDTAARDRGRRPLRFLLLGSGPVGGGDPPPNRAVLLDRWTGQELLVQDKLSGFTLDQGQMRLWRLPDAPDSGTAVEYARPGMRISVLDSSLGRLAVLICEDLGRSIGWERELLACGVSHLLVPIFSKPILEHRWEDQGAERQVADLGGWVAVSNSLAVGAAIPDEELPGPRYTCLVAGPKSLRRAAYELDRQFGVARTGAEPGRLPTSELPRVFPGAAYDVWHDHWPDEGPVTPP</sequence>
<reference evidence="1 2" key="1">
    <citation type="submission" date="2016-10" db="EMBL/GenBank/DDBJ databases">
        <authorList>
            <person name="de Groot N.N."/>
        </authorList>
    </citation>
    <scope>NUCLEOTIDE SEQUENCE [LARGE SCALE GENOMIC DNA]</scope>
    <source>
        <strain evidence="1 2">DSM 43067</strain>
    </source>
</reference>
<keyword evidence="2" id="KW-1185">Reference proteome</keyword>
<organism evidence="1 2">
    <name type="scientific">Actinomadura madurae</name>
    <dbReference type="NCBI Taxonomy" id="1993"/>
    <lineage>
        <taxon>Bacteria</taxon>
        <taxon>Bacillati</taxon>
        <taxon>Actinomycetota</taxon>
        <taxon>Actinomycetes</taxon>
        <taxon>Streptosporangiales</taxon>
        <taxon>Thermomonosporaceae</taxon>
        <taxon>Actinomadura</taxon>
    </lineage>
</organism>
<dbReference type="Proteomes" id="UP000183413">
    <property type="component" value="Unassembled WGS sequence"/>
</dbReference>
<evidence type="ECO:0000313" key="1">
    <source>
        <dbReference type="EMBL" id="SFO90881.1"/>
    </source>
</evidence>